<dbReference type="CDD" id="cd16914">
    <property type="entry name" value="EcfT"/>
    <property type="match status" value="1"/>
</dbReference>
<evidence type="ECO:0000256" key="3">
    <source>
        <dbReference type="ARBA" id="ARBA00022989"/>
    </source>
</evidence>
<dbReference type="InterPro" id="IPR003339">
    <property type="entry name" value="ABC/ECF_trnsptr_transmembrane"/>
</dbReference>
<evidence type="ECO:0000256" key="2">
    <source>
        <dbReference type="ARBA" id="ARBA00022692"/>
    </source>
</evidence>
<name>A0A3R9QQJ0_9CREN</name>
<dbReference type="EMBL" id="RCOR01000030">
    <property type="protein sequence ID" value="RSN68403.1"/>
    <property type="molecule type" value="Genomic_DNA"/>
</dbReference>
<comment type="caution">
    <text evidence="6">The sequence shown here is derived from an EMBL/GenBank/DDBJ whole genome shotgun (WGS) entry which is preliminary data.</text>
</comment>
<dbReference type="GO" id="GO:0005886">
    <property type="term" value="C:plasma membrane"/>
    <property type="evidence" value="ECO:0007669"/>
    <property type="project" value="UniProtKB-ARBA"/>
</dbReference>
<dbReference type="Pfam" id="PF02361">
    <property type="entry name" value="CbiQ"/>
    <property type="match status" value="1"/>
</dbReference>
<keyword evidence="2 5" id="KW-0812">Transmembrane</keyword>
<feature type="transmembrane region" description="Helical" evidence="5">
    <location>
        <begin position="135"/>
        <end position="158"/>
    </location>
</feature>
<sequence length="253" mass="28241">MFDPLGMLEIFRTGQLESSYARLNPLVKFILFITFIIIPLISTSFLLQLFSLVAQIPLILMSRSGRRVVRSLKASTFFILILIVLNYITTNNIVFSLSMVIRLLTMIIASAIFMNGSNPSEIGDVLSKLRVPTSITFSFIVALRFIPVLADDFMNIIASQASRGHEVERSGFIRRAKSLLPLLIPLIVIAIRRAQQLAEALESRCFGSGKRTSYITYEMGLIDFLALAYATAIMITGSLLATLPPEFLLLPFR</sequence>
<proteinExistence type="predicted"/>
<gene>
    <name evidence="6" type="ORF">D9Q81_05975</name>
</gene>
<evidence type="ECO:0000313" key="6">
    <source>
        <dbReference type="EMBL" id="RSN68403.1"/>
    </source>
</evidence>
<evidence type="ECO:0000313" key="7">
    <source>
        <dbReference type="Proteomes" id="UP000278149"/>
    </source>
</evidence>
<organism evidence="6 7">
    <name type="scientific">Candidatus Korarchaeum cryptofilum</name>
    <dbReference type="NCBI Taxonomy" id="498846"/>
    <lineage>
        <taxon>Archaea</taxon>
        <taxon>Thermoproteota</taxon>
        <taxon>Candidatus Korarchaeia</taxon>
        <taxon>Candidatus Korarchaeales</taxon>
        <taxon>Candidatus Korarchaeaceae</taxon>
        <taxon>Candidatus Korarchaeum</taxon>
    </lineage>
</organism>
<keyword evidence="3 5" id="KW-1133">Transmembrane helix</keyword>
<feature type="transmembrane region" description="Helical" evidence="5">
    <location>
        <begin position="94"/>
        <end position="114"/>
    </location>
</feature>
<evidence type="ECO:0000256" key="5">
    <source>
        <dbReference type="SAM" id="Phobius"/>
    </source>
</evidence>
<feature type="transmembrane region" description="Helical" evidence="5">
    <location>
        <begin position="72"/>
        <end position="88"/>
    </location>
</feature>
<accession>A0A3R9QQJ0</accession>
<keyword evidence="4 5" id="KW-0472">Membrane</keyword>
<evidence type="ECO:0000256" key="1">
    <source>
        <dbReference type="ARBA" id="ARBA00004141"/>
    </source>
</evidence>
<dbReference type="RefSeq" id="WP_125741967.1">
    <property type="nucleotide sequence ID" value="NZ_RCOR01000030.1"/>
</dbReference>
<feature type="transmembrane region" description="Helical" evidence="5">
    <location>
        <begin position="29"/>
        <end position="60"/>
    </location>
</feature>
<comment type="subcellular location">
    <subcellularLocation>
        <location evidence="1">Membrane</location>
        <topology evidence="1">Multi-pass membrane protein</topology>
    </subcellularLocation>
</comment>
<dbReference type="PANTHER" id="PTHR33514:SF13">
    <property type="entry name" value="PROTEIN ABCI12, CHLOROPLASTIC"/>
    <property type="match status" value="1"/>
</dbReference>
<protein>
    <submittedName>
        <fullName evidence="6">Energy-coupling factor transporter transmembrane protein EcfT</fullName>
    </submittedName>
</protein>
<dbReference type="PANTHER" id="PTHR33514">
    <property type="entry name" value="PROTEIN ABCI12, CHLOROPLASTIC"/>
    <property type="match status" value="1"/>
</dbReference>
<dbReference type="Proteomes" id="UP000278149">
    <property type="component" value="Unassembled WGS sequence"/>
</dbReference>
<evidence type="ECO:0000256" key="4">
    <source>
        <dbReference type="ARBA" id="ARBA00023136"/>
    </source>
</evidence>
<feature type="transmembrane region" description="Helical" evidence="5">
    <location>
        <begin position="220"/>
        <end position="243"/>
    </location>
</feature>
<reference evidence="6 7" key="1">
    <citation type="submission" date="2018-10" db="EMBL/GenBank/DDBJ databases">
        <title>Co-occurring genomic capacity for anaerobic methane metabolism and dissimilatory sulfite reduction discovered in the Korarchaeota.</title>
        <authorList>
            <person name="Mckay L.J."/>
            <person name="Dlakic M."/>
            <person name="Fields M.W."/>
            <person name="Delmont T.O."/>
            <person name="Eren A.M."/>
            <person name="Jay Z.J."/>
            <person name="Klingelsmith K.B."/>
            <person name="Rusch D.B."/>
            <person name="Inskeep W.P."/>
        </authorList>
    </citation>
    <scope>NUCLEOTIDE SEQUENCE [LARGE SCALE GENOMIC DNA]</scope>
    <source>
        <strain evidence="6 7">WS</strain>
    </source>
</reference>
<dbReference type="AlphaFoldDB" id="A0A3R9QQJ0"/>